<feature type="transmembrane region" description="Helical" evidence="9">
    <location>
        <begin position="293"/>
        <end position="312"/>
    </location>
</feature>
<reference evidence="12" key="1">
    <citation type="submission" date="2016-04" db="UniProtKB">
        <authorList>
            <consortium name="WormBaseParasite"/>
        </authorList>
    </citation>
    <scope>IDENTIFICATION</scope>
</reference>
<dbReference type="SUPFAM" id="SSF81338">
    <property type="entry name" value="Aquaporin-like"/>
    <property type="match status" value="1"/>
</dbReference>
<feature type="transmembrane region" description="Helical" evidence="9">
    <location>
        <begin position="205"/>
        <end position="224"/>
    </location>
</feature>
<dbReference type="EMBL" id="UYYA01003860">
    <property type="protein sequence ID" value="VDM56845.1"/>
    <property type="molecule type" value="Genomic_DNA"/>
</dbReference>
<reference evidence="10 11" key="2">
    <citation type="submission" date="2018-11" db="EMBL/GenBank/DDBJ databases">
        <authorList>
            <consortium name="Pathogen Informatics"/>
        </authorList>
    </citation>
    <scope>NUCLEOTIDE SEQUENCE [LARGE SCALE GENOMIC DNA]</scope>
    <source>
        <strain evidence="10 11">Costa Rica</strain>
    </source>
</reference>
<evidence type="ECO:0000256" key="9">
    <source>
        <dbReference type="SAM" id="Phobius"/>
    </source>
</evidence>
<dbReference type="OMA" id="GAGVECQ"/>
<dbReference type="GO" id="GO:0016323">
    <property type="term" value="C:basolateral plasma membrane"/>
    <property type="evidence" value="ECO:0007669"/>
    <property type="project" value="TreeGrafter"/>
</dbReference>
<proteinExistence type="inferred from homology"/>
<evidence type="ECO:0000256" key="6">
    <source>
        <dbReference type="ARBA" id="ARBA00023136"/>
    </source>
</evidence>
<dbReference type="STRING" id="334426.A0A0R3PKT8"/>
<feature type="transmembrane region" description="Helical" evidence="9">
    <location>
        <begin position="236"/>
        <end position="255"/>
    </location>
</feature>
<dbReference type="Gene3D" id="1.20.1080.10">
    <property type="entry name" value="Glycerol uptake facilitator protein"/>
    <property type="match status" value="1"/>
</dbReference>
<dbReference type="Proteomes" id="UP000267027">
    <property type="component" value="Unassembled WGS sequence"/>
</dbReference>
<feature type="transmembrane region" description="Helical" evidence="9">
    <location>
        <begin position="149"/>
        <end position="171"/>
    </location>
</feature>
<sequence length="344" mass="37355">MTVLYQVFVTRQSASMTANGPSLSGQQIPMGTRKWWIEQSCKVSVITAHHLPKQQLRTKSTYEGCSTISIHLSFQLIGNCVVAQSMLPRPKLNEMIGVNVGFGLAIAFGVAISAKISGQQYISYITGGHINPAVSLMFVSFRQLAPVRFVLYALVQTAGAFVGAALTYALYHEAINAFDGGVRTVVGAKATAEIFASYPAAHLGLLNGLVDQVIGTAVFCFLIAHVTDKKNSYPTWLQPLLVGLSFVAVGAAFGYNCGYPCNPARDFGPRLFTFVIGYGGEGSRLSVFRYKSWFWVPIVGPFIGALIGAWLYQLAIGFHTPHDVEEKYVVLTGNQELKPLTTKE</sequence>
<keyword evidence="4 8" id="KW-0812">Transmembrane</keyword>
<evidence type="ECO:0000313" key="12">
    <source>
        <dbReference type="WBParaSite" id="ACOC_0000525901-mRNA-1"/>
    </source>
</evidence>
<dbReference type="InterPro" id="IPR023271">
    <property type="entry name" value="Aquaporin-like"/>
</dbReference>
<evidence type="ECO:0000256" key="8">
    <source>
        <dbReference type="RuleBase" id="RU000477"/>
    </source>
</evidence>
<evidence type="ECO:0000256" key="5">
    <source>
        <dbReference type="ARBA" id="ARBA00022989"/>
    </source>
</evidence>
<comment type="function">
    <text evidence="7">Aquaglyceroporin that may modulate the water content and osmolytes during anhydrobiosis.</text>
</comment>
<comment type="subcellular location">
    <subcellularLocation>
        <location evidence="1">Membrane</location>
        <topology evidence="1">Multi-pass membrane protein</topology>
    </subcellularLocation>
</comment>
<dbReference type="Pfam" id="PF00230">
    <property type="entry name" value="MIP"/>
    <property type="match status" value="1"/>
</dbReference>
<dbReference type="AlphaFoldDB" id="A0A0R3PKT8"/>
<dbReference type="OrthoDB" id="3222at2759"/>
<evidence type="ECO:0000256" key="4">
    <source>
        <dbReference type="ARBA" id="ARBA00022692"/>
    </source>
</evidence>
<gene>
    <name evidence="10" type="ORF">ACOC_LOCUS5260</name>
</gene>
<evidence type="ECO:0000256" key="7">
    <source>
        <dbReference type="ARBA" id="ARBA00045280"/>
    </source>
</evidence>
<protein>
    <submittedName>
        <fullName evidence="12">Aquaporin-9</fullName>
    </submittedName>
</protein>
<organism evidence="12">
    <name type="scientific">Angiostrongylus costaricensis</name>
    <name type="common">Nematode worm</name>
    <dbReference type="NCBI Taxonomy" id="334426"/>
    <lineage>
        <taxon>Eukaryota</taxon>
        <taxon>Metazoa</taxon>
        <taxon>Ecdysozoa</taxon>
        <taxon>Nematoda</taxon>
        <taxon>Chromadorea</taxon>
        <taxon>Rhabditida</taxon>
        <taxon>Rhabditina</taxon>
        <taxon>Rhabditomorpha</taxon>
        <taxon>Strongyloidea</taxon>
        <taxon>Metastrongylidae</taxon>
        <taxon>Angiostrongylus</taxon>
    </lineage>
</organism>
<feature type="transmembrane region" description="Helical" evidence="9">
    <location>
        <begin position="122"/>
        <end position="142"/>
    </location>
</feature>
<evidence type="ECO:0000256" key="1">
    <source>
        <dbReference type="ARBA" id="ARBA00004141"/>
    </source>
</evidence>
<keyword evidence="6 9" id="KW-0472">Membrane</keyword>
<dbReference type="InterPro" id="IPR000425">
    <property type="entry name" value="MIP"/>
</dbReference>
<keyword evidence="5 9" id="KW-1133">Transmembrane helix</keyword>
<evidence type="ECO:0000313" key="11">
    <source>
        <dbReference type="Proteomes" id="UP000267027"/>
    </source>
</evidence>
<name>A0A0R3PKT8_ANGCS</name>
<keyword evidence="11" id="KW-1185">Reference proteome</keyword>
<evidence type="ECO:0000256" key="3">
    <source>
        <dbReference type="ARBA" id="ARBA00022448"/>
    </source>
</evidence>
<dbReference type="PRINTS" id="PR00783">
    <property type="entry name" value="MINTRINSICP"/>
</dbReference>
<dbReference type="GO" id="GO:0015250">
    <property type="term" value="F:water channel activity"/>
    <property type="evidence" value="ECO:0007669"/>
    <property type="project" value="TreeGrafter"/>
</dbReference>
<evidence type="ECO:0000313" key="10">
    <source>
        <dbReference type="EMBL" id="VDM56845.1"/>
    </source>
</evidence>
<dbReference type="PANTHER" id="PTHR43829:SF9">
    <property type="entry name" value="AQUAPORIN-9"/>
    <property type="match status" value="1"/>
</dbReference>
<feature type="transmembrane region" description="Helical" evidence="9">
    <location>
        <begin position="96"/>
        <end position="116"/>
    </location>
</feature>
<accession>A0A0R3PKT8</accession>
<evidence type="ECO:0000256" key="2">
    <source>
        <dbReference type="ARBA" id="ARBA00006175"/>
    </source>
</evidence>
<keyword evidence="3 8" id="KW-0813">Transport</keyword>
<comment type="similarity">
    <text evidence="2 8">Belongs to the MIP/aquaporin (TC 1.A.8) family.</text>
</comment>
<dbReference type="GO" id="GO:0015254">
    <property type="term" value="F:glycerol channel activity"/>
    <property type="evidence" value="ECO:0007669"/>
    <property type="project" value="TreeGrafter"/>
</dbReference>
<dbReference type="InterPro" id="IPR050363">
    <property type="entry name" value="MIP/Aquaporin"/>
</dbReference>
<dbReference type="WBParaSite" id="ACOC_0000525901-mRNA-1">
    <property type="protein sequence ID" value="ACOC_0000525901-mRNA-1"/>
    <property type="gene ID" value="ACOC_0000525901"/>
</dbReference>
<dbReference type="PANTHER" id="PTHR43829">
    <property type="entry name" value="AQUAPORIN OR AQUAGLYCEROPORIN RELATED"/>
    <property type="match status" value="1"/>
</dbReference>